<dbReference type="OrthoDB" id="20828at2759"/>
<proteinExistence type="inferred from homology"/>
<evidence type="ECO:0000256" key="7">
    <source>
        <dbReference type="ARBA" id="ARBA00023163"/>
    </source>
</evidence>
<evidence type="ECO:0000256" key="8">
    <source>
        <dbReference type="ARBA" id="ARBA00023242"/>
    </source>
</evidence>
<keyword evidence="8" id="KW-0539">Nucleus</keyword>
<dbReference type="InterPro" id="IPR021990">
    <property type="entry name" value="Mediator_Med12_LCEWAV"/>
</dbReference>
<evidence type="ECO:0000256" key="4">
    <source>
        <dbReference type="ARBA" id="ARBA00022491"/>
    </source>
</evidence>
<evidence type="ECO:0000256" key="9">
    <source>
        <dbReference type="ARBA" id="ARBA00032010"/>
    </source>
</evidence>
<evidence type="ECO:0000313" key="12">
    <source>
        <dbReference type="Proteomes" id="UP000612746"/>
    </source>
</evidence>
<dbReference type="InterPro" id="IPR019035">
    <property type="entry name" value="Mediator_Med12"/>
</dbReference>
<evidence type="ECO:0000256" key="3">
    <source>
        <dbReference type="ARBA" id="ARBA00019622"/>
    </source>
</evidence>
<dbReference type="Pfam" id="PF09497">
    <property type="entry name" value="Med12"/>
    <property type="match status" value="1"/>
</dbReference>
<dbReference type="Pfam" id="PF12145">
    <property type="entry name" value="Med12-LCEWAV"/>
    <property type="match status" value="1"/>
</dbReference>
<evidence type="ECO:0000256" key="6">
    <source>
        <dbReference type="ARBA" id="ARBA00023159"/>
    </source>
</evidence>
<evidence type="ECO:0000313" key="11">
    <source>
        <dbReference type="EMBL" id="KAG2172558.1"/>
    </source>
</evidence>
<comment type="subcellular location">
    <subcellularLocation>
        <location evidence="1">Nucleus</location>
    </subcellularLocation>
</comment>
<dbReference type="PANTHER" id="PTHR46567:SF1">
    <property type="entry name" value="MEDIATOR OF RNA POLYMERASE II TRANSCRIPTION SUBUNIT 12"/>
    <property type="match status" value="1"/>
</dbReference>
<dbReference type="PANTHER" id="PTHR46567">
    <property type="entry name" value="MEDIATOR OF RNA POLYMERASE II TRANSCRIPTION SUBUNIT 12"/>
    <property type="match status" value="1"/>
</dbReference>
<keyword evidence="6" id="KW-0010">Activator</keyword>
<dbReference type="GO" id="GO:0016592">
    <property type="term" value="C:mediator complex"/>
    <property type="evidence" value="ECO:0007669"/>
    <property type="project" value="InterPro"/>
</dbReference>
<organism evidence="11 12">
    <name type="scientific">Umbelopsis vinacea</name>
    <dbReference type="NCBI Taxonomy" id="44442"/>
    <lineage>
        <taxon>Eukaryota</taxon>
        <taxon>Fungi</taxon>
        <taxon>Fungi incertae sedis</taxon>
        <taxon>Mucoromycota</taxon>
        <taxon>Mucoromycotina</taxon>
        <taxon>Umbelopsidomycetes</taxon>
        <taxon>Umbelopsidales</taxon>
        <taxon>Umbelopsidaceae</taxon>
        <taxon>Umbelopsis</taxon>
    </lineage>
</organism>
<keyword evidence="12" id="KW-1185">Reference proteome</keyword>
<comment type="caution">
    <text evidence="11">The sequence shown here is derived from an EMBL/GenBank/DDBJ whole genome shotgun (WGS) entry which is preliminary data.</text>
</comment>
<reference evidence="11" key="1">
    <citation type="submission" date="2020-12" db="EMBL/GenBank/DDBJ databases">
        <title>Metabolic potential, ecology and presence of endohyphal bacteria is reflected in genomic diversity of Mucoromycotina.</title>
        <authorList>
            <person name="Muszewska A."/>
            <person name="Okrasinska A."/>
            <person name="Steczkiewicz K."/>
            <person name="Drgas O."/>
            <person name="Orlowska M."/>
            <person name="Perlinska-Lenart U."/>
            <person name="Aleksandrzak-Piekarczyk T."/>
            <person name="Szatraj K."/>
            <person name="Zielenkiewicz U."/>
            <person name="Pilsyk S."/>
            <person name="Malc E."/>
            <person name="Mieczkowski P."/>
            <person name="Kruszewska J.S."/>
            <person name="Biernat P."/>
            <person name="Pawlowska J."/>
        </authorList>
    </citation>
    <scope>NUCLEOTIDE SEQUENCE</scope>
    <source>
        <strain evidence="11">WA0000051536</strain>
    </source>
</reference>
<dbReference type="Proteomes" id="UP000612746">
    <property type="component" value="Unassembled WGS sequence"/>
</dbReference>
<keyword evidence="5" id="KW-0805">Transcription regulation</keyword>
<dbReference type="GO" id="GO:0003712">
    <property type="term" value="F:transcription coregulator activity"/>
    <property type="evidence" value="ECO:0007669"/>
    <property type="project" value="InterPro"/>
</dbReference>
<dbReference type="GO" id="GO:0006357">
    <property type="term" value="P:regulation of transcription by RNA polymerase II"/>
    <property type="evidence" value="ECO:0007669"/>
    <property type="project" value="InterPro"/>
</dbReference>
<evidence type="ECO:0000259" key="10">
    <source>
        <dbReference type="SMART" id="SM01281"/>
    </source>
</evidence>
<evidence type="ECO:0000256" key="5">
    <source>
        <dbReference type="ARBA" id="ARBA00023015"/>
    </source>
</evidence>
<accession>A0A8H7PES3</accession>
<dbReference type="EMBL" id="JAEPRA010000023">
    <property type="protein sequence ID" value="KAG2172558.1"/>
    <property type="molecule type" value="Genomic_DNA"/>
</dbReference>
<keyword evidence="4" id="KW-0678">Repressor</keyword>
<evidence type="ECO:0000256" key="2">
    <source>
        <dbReference type="ARBA" id="ARBA00010289"/>
    </source>
</evidence>
<name>A0A8H7PES3_9FUNG</name>
<dbReference type="SMART" id="SM01281">
    <property type="entry name" value="Med12"/>
    <property type="match status" value="1"/>
</dbReference>
<gene>
    <name evidence="11" type="ORF">INT44_002573</name>
</gene>
<sequence>MLYGSNQSRYFLPFTAPYSRYNTQSTNQPYGGTGGNLNLGYVQNNVSNGYASGQVSSFNSTTSMSSPYSSSSSPGYYSPNIPKYQQNHNQPLKKYVLQPPAKRLPLSKTMPSLGYPDMFPQKPGQEEDLLNEQTMRNGFFDKSVVSNEHTCAHDMVYGKLQDEQRLLSELGNFMVDVLKRRREAGKITGPATFKAPNRATLNDQKKDQWMTDLAEGVVPLRKLARNVPHGFKGEKLLDTLASKQVPFMRATWYIKIVGMNEMSQRTNITNNTHSAQQHSLQWTIVVANHLKKQLSEISPHINSAVTYGTPANYPTPRAYKYQGNSQAENSPSANTTKPWTTPELRQKFEQRWHYSTKLARWQYCEGLLDQRTYLKWSLDSLANSSSFEVMWLILSAVVKDYLDEYKQNRLLMHLLIETLVKANRALTEHPSYAEDGNWIYGYLHTDIKQILQSLFLSIPDMFFNPKLYHQYWHLLQDVLVINTHVPPKTTPEARSLMKYYWKEISARNELYCGSSREPKPPALLPDEENAASFNQFIAIGESSNNEIDEEERLISFLDDVGLTIDSGVGLQVDSANNNEWKDVRGWYAASVCIKIFGSYEKLEDTAVVSKKIETLCTWATTTERSGDWRAYFIASVLSHYINGAADIEAVKMEGESHVPDITLDKQQRKLTVQESLMRFLDHSDVHENEKVSDDVLQMDVDHAESSLTRSSVGYFFDILTQQSIFSYHKYLLRLIARGDLEAERRHSEKSRRCLFYLRFLSSAENMPMYLQNQRRVAIYGPDNKKGDLDERQMYTDLIQAVCPALLGKGDPSKGSFGLDVDIMTQPDADHPIEDFPLILTDHLDEAVQKAVRRSSRYCVVKFARDWLVPEVKKFVVRNVQIGEDNWRVMTSPGSCLMNVRQYVTVIKIFEILQDYTHAIEINTLHRHSSIWKLANMTSRIASVTWAKHLALSGRGISERSIMIFMAQLIQAGVSISEDDKKKLQTDMQVKMMSPEMSLRRDSKSSIPQELLRLVQNPKEVQQIATSLFTRHQGELDWIPMLLDTIFQTLQQLAKEKGVLDATENRQPGEEVEVTIPQLTSPNGSLATLPVRLIQFREHIQTFADLVAEVTNLCRISGQLDNEIIELLKQGCDLFTDHPSTQLIKDAVTGQPRNHGFGNWLFMFVTALVTRKVLRMDVLLVRFVNPTLDSIAKRLIQLQQDQHDALSNNNNREHQLMQLCNNISIMVRTLIVQNTNILQPRSSDRRRQSTSGYDEQPFTGNVYVWKEPQTWLLGLDELMSLQTIRKQYFASTMQGLMEVFHLLHGFAQVASQLALSSPLLHDLTILRSDILTLSWFKCAFLRDMGIIYDHIAEEPSNGMVNDDTMQVETVTEQQSYRSRILSILNELICTTSTQSFDQDGSNNVNTTTSPNIIDKFKDILSNINQWNFERSRVQLCLLLDTKVKRKHSHTHDGTSGGGDVNMNMAQSLSAVDQGFDGNRQVDEWSDDDLKAFVRFFFDQAILMNEQDAEHRASMVTDDDQDSRSNHEVALRKTRFLKNLVQSIRNELVEALLNHGVEILAGPTVVNTEATSANFLESILLCSICDSQQPDFASKRHDCRAKSFFEIMQVLIAENVWDTTHKMEFLRYSMAQIKRFTQPANIYTDAAVALLKTDSTVQQESEEVGWERSVKLQDIRISLLVRLRLVIPFVSLIWEHPDKCDLLQWIVTLVELLEVKNWKINSQAMQHNMLNSTNLLQTPLVHGSGTQECFFEFVLDLVSLLMDEVPRELRKTNLQQLSNLQPNLKIPLIFASRIKRILPFQTHNAYLTNVKLPAALQTPSTFDHPLNNQQQLQLYLQQPRPWEWIEDYVPEPVQDNDAPLNLMWFNARKIKREEVTYSRWFKLGFGHHWIDNDRRVVGNIKDEAVQEQSYDPMALDDSSLPVAQTHVGVKRKLDVEDGEIADDSSF</sequence>
<protein>
    <recommendedName>
        <fullName evidence="3">Mediator of RNA polymerase II transcription subunit 12</fullName>
    </recommendedName>
    <alternativeName>
        <fullName evidence="9">Mediator complex subunit 12</fullName>
    </alternativeName>
</protein>
<comment type="similarity">
    <text evidence="2">Belongs to the Mediator complex subunit 12 family.</text>
</comment>
<feature type="domain" description="Mediator complex subunit Med12" evidence="10">
    <location>
        <begin position="192"/>
        <end position="255"/>
    </location>
</feature>
<keyword evidence="7" id="KW-0804">Transcription</keyword>
<evidence type="ECO:0000256" key="1">
    <source>
        <dbReference type="ARBA" id="ARBA00004123"/>
    </source>
</evidence>